<accession>A0A7N9C9U1</accession>
<dbReference type="GeneTree" id="ENSGT01150000286943"/>
<dbReference type="PANTHER" id="PTHR12138:SF162">
    <property type="entry name" value="CHROMOSOME UNDETERMINED SCAFFOLD_275, WHOLE GENOME SHOTGUN SEQUENCE"/>
    <property type="match status" value="1"/>
</dbReference>
<proteinExistence type="predicted"/>
<evidence type="ECO:0000313" key="2">
    <source>
        <dbReference type="Proteomes" id="UP000233100"/>
    </source>
</evidence>
<reference evidence="1" key="3">
    <citation type="submission" date="2025-09" db="UniProtKB">
        <authorList>
            <consortium name="Ensembl"/>
        </authorList>
    </citation>
    <scope>IDENTIFICATION</scope>
</reference>
<reference evidence="1" key="2">
    <citation type="submission" date="2025-08" db="UniProtKB">
        <authorList>
            <consortium name="Ensembl"/>
        </authorList>
    </citation>
    <scope>IDENTIFICATION</scope>
</reference>
<dbReference type="PRINTS" id="PR02045">
    <property type="entry name" value="F138DOMAIN"/>
</dbReference>
<reference evidence="1 2" key="1">
    <citation type="submission" date="2013-03" db="EMBL/GenBank/DDBJ databases">
        <authorList>
            <person name="Warren W."/>
            <person name="Wilson R.K."/>
        </authorList>
    </citation>
    <scope>NUCLEOTIDE SEQUENCE</scope>
</reference>
<sequence length="87" mass="9788">MHQHAQVIFVFLVEMGFHHVGQAGLKRLTSGDLPISASQCAGITSVSHCTRPMIVKSLVCGLLNFMCICIYTYRERERHSLLSKNRI</sequence>
<evidence type="ECO:0000313" key="1">
    <source>
        <dbReference type="Ensembl" id="ENSMFAP00000046735.1"/>
    </source>
</evidence>
<dbReference type="Proteomes" id="UP000233100">
    <property type="component" value="Chromosome 1"/>
</dbReference>
<organism evidence="1 2">
    <name type="scientific">Macaca fascicularis</name>
    <name type="common">Crab-eating macaque</name>
    <name type="synonym">Cynomolgus monkey</name>
    <dbReference type="NCBI Taxonomy" id="9541"/>
    <lineage>
        <taxon>Eukaryota</taxon>
        <taxon>Metazoa</taxon>
        <taxon>Chordata</taxon>
        <taxon>Craniata</taxon>
        <taxon>Vertebrata</taxon>
        <taxon>Euteleostomi</taxon>
        <taxon>Mammalia</taxon>
        <taxon>Eutheria</taxon>
        <taxon>Euarchontoglires</taxon>
        <taxon>Primates</taxon>
        <taxon>Haplorrhini</taxon>
        <taxon>Catarrhini</taxon>
        <taxon>Cercopithecidae</taxon>
        <taxon>Cercopithecinae</taxon>
        <taxon>Macaca</taxon>
    </lineage>
</organism>
<dbReference type="PANTHER" id="PTHR12138">
    <property type="entry name" value="PRIMATE-EXPANDED PROTEIN FAMILY"/>
    <property type="match status" value="1"/>
</dbReference>
<protein>
    <submittedName>
        <fullName evidence="1">Uncharacterized protein</fullName>
    </submittedName>
</protein>
<dbReference type="Ensembl" id="ENSMFAT00000092725.1">
    <property type="protein sequence ID" value="ENSMFAP00000046735.1"/>
    <property type="gene ID" value="ENSMFAG00000058946.1"/>
</dbReference>
<name>A0A7N9C9U1_MACFA</name>
<dbReference type="AlphaFoldDB" id="A0A7N9C9U1"/>
<keyword evidence="2" id="KW-1185">Reference proteome</keyword>